<dbReference type="GO" id="GO:0004565">
    <property type="term" value="F:beta-galactosidase activity"/>
    <property type="evidence" value="ECO:0007669"/>
    <property type="project" value="UniProtKB-EC"/>
</dbReference>
<dbReference type="KEGG" id="fya:KMW28_22360"/>
<dbReference type="InterPro" id="IPR029062">
    <property type="entry name" value="Class_I_gatase-like"/>
</dbReference>
<keyword evidence="5" id="KW-0732">Signal</keyword>
<dbReference type="GO" id="GO:0046872">
    <property type="term" value="F:metal ion binding"/>
    <property type="evidence" value="ECO:0007669"/>
    <property type="project" value="UniProtKB-KW"/>
</dbReference>
<dbReference type="InterPro" id="IPR013529">
    <property type="entry name" value="Glyco_hydro_42_N"/>
</dbReference>
<evidence type="ECO:0000256" key="1">
    <source>
        <dbReference type="ARBA" id="ARBA00022723"/>
    </source>
</evidence>
<evidence type="ECO:0000256" key="5">
    <source>
        <dbReference type="SAM" id="SignalP"/>
    </source>
</evidence>
<dbReference type="EMBL" id="CP076133">
    <property type="protein sequence ID" value="QWG05170.1"/>
    <property type="molecule type" value="Genomic_DNA"/>
</dbReference>
<dbReference type="InterPro" id="IPR003476">
    <property type="entry name" value="Glyco_hydro_42"/>
</dbReference>
<keyword evidence="8" id="KW-1185">Reference proteome</keyword>
<keyword evidence="4 7" id="KW-0326">Glycosidase</keyword>
<evidence type="ECO:0000256" key="4">
    <source>
        <dbReference type="ARBA" id="ARBA00023295"/>
    </source>
</evidence>
<name>A0AAX1NCH3_9BACT</name>
<gene>
    <name evidence="7" type="ORF">KMW28_22360</name>
</gene>
<dbReference type="AlphaFoldDB" id="A0AAX1NCH3"/>
<keyword evidence="1" id="KW-0479">Metal-binding</keyword>
<evidence type="ECO:0000256" key="3">
    <source>
        <dbReference type="ARBA" id="ARBA00022833"/>
    </source>
</evidence>
<dbReference type="Gene3D" id="3.40.50.880">
    <property type="match status" value="1"/>
</dbReference>
<keyword evidence="3" id="KW-0862">Zinc</keyword>
<protein>
    <submittedName>
        <fullName evidence="7">Beta-galactosidase</fullName>
        <ecNumber evidence="7">3.2.1.23</ecNumber>
    </submittedName>
</protein>
<dbReference type="EC" id="3.2.1.23" evidence="7"/>
<evidence type="ECO:0000313" key="7">
    <source>
        <dbReference type="EMBL" id="QWG05170.1"/>
    </source>
</evidence>
<dbReference type="Gene3D" id="3.20.20.80">
    <property type="entry name" value="Glycosidases"/>
    <property type="match status" value="1"/>
</dbReference>
<keyword evidence="2 7" id="KW-0378">Hydrolase</keyword>
<dbReference type="PANTHER" id="PTHR36447:SF2">
    <property type="entry name" value="BETA-GALACTOSIDASE YESZ"/>
    <property type="match status" value="1"/>
</dbReference>
<feature type="domain" description="Glycoside hydrolase family 42 N-terminal" evidence="6">
    <location>
        <begin position="53"/>
        <end position="420"/>
    </location>
</feature>
<dbReference type="GO" id="GO:0009341">
    <property type="term" value="C:beta-galactosidase complex"/>
    <property type="evidence" value="ECO:0007669"/>
    <property type="project" value="InterPro"/>
</dbReference>
<dbReference type="Proteomes" id="UP000678679">
    <property type="component" value="Chromosome 2"/>
</dbReference>
<proteinExistence type="predicted"/>
<dbReference type="GO" id="GO:0005975">
    <property type="term" value="P:carbohydrate metabolic process"/>
    <property type="evidence" value="ECO:0007669"/>
    <property type="project" value="InterPro"/>
</dbReference>
<evidence type="ECO:0000313" key="8">
    <source>
        <dbReference type="Proteomes" id="UP000678679"/>
    </source>
</evidence>
<feature type="chain" id="PRO_5043690522" evidence="5">
    <location>
        <begin position="20"/>
        <end position="740"/>
    </location>
</feature>
<dbReference type="Pfam" id="PF02449">
    <property type="entry name" value="Glyco_hydro_42"/>
    <property type="match status" value="1"/>
</dbReference>
<sequence length="740" mass="85567">MKKTLLNIFFSLLAFTVIGQSKSVSVGHIDQKPVVMVDDAPVLFAGIQYWGLDHWNDGHWEEDIKNIKSLGLNGIRLNIAWDHIEENEGIFTFNQLDKLIDMIEKEDLYVILQFNQSAHEWKPKWFENKYNSKELLAKDIKGKPQYSRLSFASKPFKQHYYNYVRNTIAHVKGRKSIVAYSVYTEPHFADKEQWMDYNKYNREAFRDWVHKRYKTIENVNQAWGTTYANFHKVEPFRKNIPSNWEKMPTTDRKQFADWNLWNCIAKSDFIGGLIQECKKIDKETLYIQNMMWKWTSKYGANVALDPEINYSYADVIGINVYPLGKNAFKIEGAVNFIRTLFNNEKPVWLGEFSTKSGNPSTDQLNKMLEGCFDAGGTGFVYFTYNGQAEKGNEEYGIEHYGILDRHRQKKDAYYELKSYLSKYIKGKHSDILNQKIEKADVQFLWPQMNKIYGYLSENYNYNTYISAFIYATLENGWSIDVVSEFEVIQDDIDFNLPLLTISMPFTNKKVGNALRRQIRNKGLNVFINGRYSENIYSISGLVNHKGYPRLDNTTGVSFSSLEYGSDDKIQFSTGSSFSVLSDFPAQGTKVKILPSDNFKVLGKWQDGSPALIEKNIGSGKMIYMGTHFFHPDFNSDTQLKGKILELILHQLNDSTSDQSSNSRKGKSKKKRLINLNDKLYQIPLEGDGVYQVFTIEGKNVSKGSFSTHEYQINLNHIRSGKYLIKVQTSSDRQTDIIVLH</sequence>
<organism evidence="7 8">
    <name type="scientific">Flammeovirga yaeyamensis</name>
    <dbReference type="NCBI Taxonomy" id="367791"/>
    <lineage>
        <taxon>Bacteria</taxon>
        <taxon>Pseudomonadati</taxon>
        <taxon>Bacteroidota</taxon>
        <taxon>Cytophagia</taxon>
        <taxon>Cytophagales</taxon>
        <taxon>Flammeovirgaceae</taxon>
        <taxon>Flammeovirga</taxon>
    </lineage>
</organism>
<dbReference type="InterPro" id="IPR017853">
    <property type="entry name" value="GH"/>
</dbReference>
<reference evidence="7 8" key="1">
    <citation type="submission" date="2021-05" db="EMBL/GenBank/DDBJ databases">
        <title>Comparative genomic studies on the polysaccharide-degrading batcterial strains of the Flammeovirga genus.</title>
        <authorList>
            <person name="Zewei F."/>
            <person name="Zheng Z."/>
            <person name="Yu L."/>
            <person name="Ruyue G."/>
            <person name="Yanhong M."/>
            <person name="Yuanyuan C."/>
            <person name="Jingyan G."/>
            <person name="Wenjun H."/>
        </authorList>
    </citation>
    <scope>NUCLEOTIDE SEQUENCE [LARGE SCALE GENOMIC DNA]</scope>
    <source>
        <strain evidence="7 8">NBRC:100898</strain>
    </source>
</reference>
<evidence type="ECO:0000256" key="2">
    <source>
        <dbReference type="ARBA" id="ARBA00022801"/>
    </source>
</evidence>
<evidence type="ECO:0000259" key="6">
    <source>
        <dbReference type="Pfam" id="PF02449"/>
    </source>
</evidence>
<accession>A0AAX1NCH3</accession>
<feature type="signal peptide" evidence="5">
    <location>
        <begin position="1"/>
        <end position="19"/>
    </location>
</feature>
<dbReference type="RefSeq" id="WP_169662159.1">
    <property type="nucleotide sequence ID" value="NZ_CP076133.1"/>
</dbReference>
<dbReference type="SUPFAM" id="SSF51445">
    <property type="entry name" value="(Trans)glycosidases"/>
    <property type="match status" value="1"/>
</dbReference>
<dbReference type="PANTHER" id="PTHR36447">
    <property type="entry name" value="BETA-GALACTOSIDASE GANA"/>
    <property type="match status" value="1"/>
</dbReference>